<name>A0A1Y5TM50_9RHOB</name>
<evidence type="ECO:0000256" key="1">
    <source>
        <dbReference type="SAM" id="Phobius"/>
    </source>
</evidence>
<organism evidence="2 3">
    <name type="scientific">Pacificibacter marinus</name>
    <dbReference type="NCBI Taxonomy" id="658057"/>
    <lineage>
        <taxon>Bacteria</taxon>
        <taxon>Pseudomonadati</taxon>
        <taxon>Pseudomonadota</taxon>
        <taxon>Alphaproteobacteria</taxon>
        <taxon>Rhodobacterales</taxon>
        <taxon>Roseobacteraceae</taxon>
        <taxon>Pacificibacter</taxon>
    </lineage>
</organism>
<feature type="transmembrane region" description="Helical" evidence="1">
    <location>
        <begin position="42"/>
        <end position="64"/>
    </location>
</feature>
<evidence type="ECO:0000313" key="2">
    <source>
        <dbReference type="EMBL" id="SLN66797.1"/>
    </source>
</evidence>
<keyword evidence="1" id="KW-0472">Membrane</keyword>
<keyword evidence="1" id="KW-1133">Transmembrane helix</keyword>
<dbReference type="Proteomes" id="UP000193307">
    <property type="component" value="Unassembled WGS sequence"/>
</dbReference>
<dbReference type="RefSeq" id="WP_085850598.1">
    <property type="nucleotide sequence ID" value="NZ_FNZV01000016.1"/>
</dbReference>
<proteinExistence type="predicted"/>
<gene>
    <name evidence="2" type="ORF">PAM7971_03524</name>
</gene>
<dbReference type="EMBL" id="FWFW01000015">
    <property type="protein sequence ID" value="SLN66797.1"/>
    <property type="molecule type" value="Genomic_DNA"/>
</dbReference>
<dbReference type="AlphaFoldDB" id="A0A1Y5TM50"/>
<sequence>MTRPQPKNDCDGQHCDAWRDGHGVGYSAARARFEHPIYPMELTLICLSIGAGIGAGWYAMAITFEVFF</sequence>
<keyword evidence="3" id="KW-1185">Reference proteome</keyword>
<keyword evidence="1" id="KW-0812">Transmembrane</keyword>
<reference evidence="2 3" key="1">
    <citation type="submission" date="2017-03" db="EMBL/GenBank/DDBJ databases">
        <authorList>
            <person name="Afonso C.L."/>
            <person name="Miller P.J."/>
            <person name="Scott M.A."/>
            <person name="Spackman E."/>
            <person name="Goraichik I."/>
            <person name="Dimitrov K.M."/>
            <person name="Suarez D.L."/>
            <person name="Swayne D.E."/>
        </authorList>
    </citation>
    <scope>NUCLEOTIDE SEQUENCE [LARGE SCALE GENOMIC DNA]</scope>
    <source>
        <strain evidence="2 3">CECT 7971</strain>
    </source>
</reference>
<accession>A0A1Y5TM50</accession>
<evidence type="ECO:0000313" key="3">
    <source>
        <dbReference type="Proteomes" id="UP000193307"/>
    </source>
</evidence>
<protein>
    <submittedName>
        <fullName evidence="2">Uncharacterized protein</fullName>
    </submittedName>
</protein>